<keyword evidence="2 4" id="KW-0238">DNA-binding</keyword>
<evidence type="ECO:0000256" key="4">
    <source>
        <dbReference type="PROSITE-ProRule" id="PRU00335"/>
    </source>
</evidence>
<evidence type="ECO:0000256" key="2">
    <source>
        <dbReference type="ARBA" id="ARBA00023125"/>
    </source>
</evidence>
<evidence type="ECO:0000256" key="3">
    <source>
        <dbReference type="ARBA" id="ARBA00023163"/>
    </source>
</evidence>
<comment type="caution">
    <text evidence="6">The sequence shown here is derived from an EMBL/GenBank/DDBJ whole genome shotgun (WGS) entry which is preliminary data.</text>
</comment>
<keyword evidence="1" id="KW-0805">Transcription regulation</keyword>
<dbReference type="PROSITE" id="PS50977">
    <property type="entry name" value="HTH_TETR_2"/>
    <property type="match status" value="1"/>
</dbReference>
<dbReference type="InterPro" id="IPR001647">
    <property type="entry name" value="HTH_TetR"/>
</dbReference>
<dbReference type="PANTHER" id="PTHR30055">
    <property type="entry name" value="HTH-TYPE TRANSCRIPTIONAL REGULATOR RUTR"/>
    <property type="match status" value="1"/>
</dbReference>
<dbReference type="GO" id="GO:0003700">
    <property type="term" value="F:DNA-binding transcription factor activity"/>
    <property type="evidence" value="ECO:0007669"/>
    <property type="project" value="TreeGrafter"/>
</dbReference>
<gene>
    <name evidence="6" type="ORF">KILIM_015_00590</name>
</gene>
<keyword evidence="7" id="KW-1185">Reference proteome</keyword>
<dbReference type="AlphaFoldDB" id="K6VFM6"/>
<dbReference type="PANTHER" id="PTHR30055:SF234">
    <property type="entry name" value="HTH-TYPE TRANSCRIPTIONAL REGULATOR BETI"/>
    <property type="match status" value="1"/>
</dbReference>
<evidence type="ECO:0000313" key="7">
    <source>
        <dbReference type="Proteomes" id="UP000008366"/>
    </source>
</evidence>
<sequence>MIDAARREFAHHGYTATTIEAISAASDVPAATIYRLFSSKLGILKGILDTAIAGDDEAVAVLDRPPARQALGDADPRQRISGFVGVTAAINARIGSVYRVLAAAADAEPGARELLDAIDGQRARGQGELVRSLARDAALRPGLRSREAGDIVHALQSPEVYRMLVVDRGWPPARYERWLTDTLAAQLLP</sequence>
<accession>K6VFM6</accession>
<proteinExistence type="predicted"/>
<evidence type="ECO:0000256" key="1">
    <source>
        <dbReference type="ARBA" id="ARBA00023015"/>
    </source>
</evidence>
<dbReference type="InterPro" id="IPR050109">
    <property type="entry name" value="HTH-type_TetR-like_transc_reg"/>
</dbReference>
<dbReference type="InterPro" id="IPR009057">
    <property type="entry name" value="Homeodomain-like_sf"/>
</dbReference>
<feature type="domain" description="HTH tetR-type" evidence="5">
    <location>
        <begin position="1"/>
        <end position="55"/>
    </location>
</feature>
<keyword evidence="3" id="KW-0804">Transcription</keyword>
<dbReference type="SUPFAM" id="SSF46689">
    <property type="entry name" value="Homeodomain-like"/>
    <property type="match status" value="1"/>
</dbReference>
<evidence type="ECO:0000313" key="6">
    <source>
        <dbReference type="EMBL" id="GAB94998.1"/>
    </source>
</evidence>
<dbReference type="STRING" id="1184609.KILIM_015_00590"/>
<dbReference type="eggNOG" id="COG1309">
    <property type="taxonomic scope" value="Bacteria"/>
</dbReference>
<dbReference type="GO" id="GO:0000976">
    <property type="term" value="F:transcription cis-regulatory region binding"/>
    <property type="evidence" value="ECO:0007669"/>
    <property type="project" value="TreeGrafter"/>
</dbReference>
<dbReference type="OrthoDB" id="4546168at2"/>
<feature type="DNA-binding region" description="H-T-H motif" evidence="4">
    <location>
        <begin position="18"/>
        <end position="37"/>
    </location>
</feature>
<dbReference type="Proteomes" id="UP000008366">
    <property type="component" value="Unassembled WGS sequence"/>
</dbReference>
<protein>
    <submittedName>
        <fullName evidence="6">Putative TetR family transcriptional regulator</fullName>
    </submittedName>
</protein>
<dbReference type="Gene3D" id="1.10.357.10">
    <property type="entry name" value="Tetracycline Repressor, domain 2"/>
    <property type="match status" value="1"/>
</dbReference>
<name>K6VFM6_9MICO</name>
<dbReference type="EMBL" id="BAHD01000015">
    <property type="protein sequence ID" value="GAB94998.1"/>
    <property type="molecule type" value="Genomic_DNA"/>
</dbReference>
<reference evidence="6 7" key="1">
    <citation type="submission" date="2012-08" db="EMBL/GenBank/DDBJ databases">
        <title>Whole genome shotgun sequence of Kineosphaera limosa NBRC 100340.</title>
        <authorList>
            <person name="Yoshida I."/>
            <person name="Isaki S."/>
            <person name="Hosoyama A."/>
            <person name="Tsuchikane K."/>
            <person name="Katsumata H."/>
            <person name="Ando Y."/>
            <person name="Ohji S."/>
            <person name="Hamada M."/>
            <person name="Tamura T."/>
            <person name="Yamazoe A."/>
            <person name="Yamazaki S."/>
            <person name="Fujita N."/>
        </authorList>
    </citation>
    <scope>NUCLEOTIDE SEQUENCE [LARGE SCALE GENOMIC DNA]</scope>
    <source>
        <strain evidence="6 7">NBRC 100340</strain>
    </source>
</reference>
<dbReference type="PRINTS" id="PR00455">
    <property type="entry name" value="HTHTETR"/>
</dbReference>
<evidence type="ECO:0000259" key="5">
    <source>
        <dbReference type="PROSITE" id="PS50977"/>
    </source>
</evidence>
<organism evidence="6 7">
    <name type="scientific">Kineosphaera limosa NBRC 100340</name>
    <dbReference type="NCBI Taxonomy" id="1184609"/>
    <lineage>
        <taxon>Bacteria</taxon>
        <taxon>Bacillati</taxon>
        <taxon>Actinomycetota</taxon>
        <taxon>Actinomycetes</taxon>
        <taxon>Micrococcales</taxon>
        <taxon>Dermatophilaceae</taxon>
        <taxon>Kineosphaera</taxon>
    </lineage>
</organism>
<dbReference type="Pfam" id="PF00440">
    <property type="entry name" value="TetR_N"/>
    <property type="match status" value="1"/>
</dbReference>